<dbReference type="GO" id="GO:0003723">
    <property type="term" value="F:RNA binding"/>
    <property type="evidence" value="ECO:0007669"/>
    <property type="project" value="TreeGrafter"/>
</dbReference>
<evidence type="ECO:0000313" key="14">
    <source>
        <dbReference type="Proteomes" id="UP000287374"/>
    </source>
</evidence>
<dbReference type="OrthoDB" id="9764501at2"/>
<evidence type="ECO:0000256" key="4">
    <source>
        <dbReference type="ARBA" id="ARBA00022694"/>
    </source>
</evidence>
<dbReference type="Proteomes" id="UP000247152">
    <property type="component" value="Unassembled WGS sequence"/>
</dbReference>
<keyword evidence="14" id="KW-1185">Reference proteome</keyword>
<dbReference type="PROSITE" id="PS01136">
    <property type="entry name" value="UPF0034"/>
    <property type="match status" value="1"/>
</dbReference>
<dbReference type="InterPro" id="IPR035587">
    <property type="entry name" value="DUS-like_FMN-bd"/>
</dbReference>
<evidence type="ECO:0000256" key="9">
    <source>
        <dbReference type="PIRSR" id="PIRSR006621-2"/>
    </source>
</evidence>
<name>A0A317U3E0_9GAMM</name>
<dbReference type="CDD" id="cd02801">
    <property type="entry name" value="DUS_like_FMN"/>
    <property type="match status" value="1"/>
</dbReference>
<dbReference type="InterPro" id="IPR018517">
    <property type="entry name" value="tRNA_hU_synthase_CS"/>
</dbReference>
<evidence type="ECO:0000256" key="6">
    <source>
        <dbReference type="ARBA" id="ARBA00023002"/>
    </source>
</evidence>
<comment type="function">
    <text evidence="7">Catalyzes the synthesis of 5,6-dihydrouridine (D), a modified base found in the D-loop of most tRNAs, via the reduction of the C5-C6 double bond in target uridines.</text>
</comment>
<proteinExistence type="inferred from homology"/>
<feature type="domain" description="DUS-like FMN-binding" evidence="10">
    <location>
        <begin position="23"/>
        <end position="280"/>
    </location>
</feature>
<evidence type="ECO:0000256" key="5">
    <source>
        <dbReference type="ARBA" id="ARBA00022857"/>
    </source>
</evidence>
<dbReference type="GO" id="GO:0017150">
    <property type="term" value="F:tRNA dihydrouridine synthase activity"/>
    <property type="evidence" value="ECO:0007669"/>
    <property type="project" value="InterPro"/>
</dbReference>
<comment type="caution">
    <text evidence="11">The sequence shown here is derived from an EMBL/GenBank/DDBJ whole genome shotgun (WGS) entry which is preliminary data.</text>
</comment>
<feature type="binding site" evidence="9">
    <location>
        <position position="175"/>
    </location>
    <ligand>
        <name>FMN</name>
        <dbReference type="ChEBI" id="CHEBI:58210"/>
    </ligand>
</feature>
<comment type="cofactor">
    <cofactor evidence="1 7 9">
        <name>FMN</name>
        <dbReference type="ChEBI" id="CHEBI:58210"/>
    </cofactor>
</comment>
<keyword evidence="2 7" id="KW-0285">Flavoprotein</keyword>
<dbReference type="InterPro" id="IPR013785">
    <property type="entry name" value="Aldolase_TIM"/>
</dbReference>
<dbReference type="EMBL" id="RZGX01000008">
    <property type="protein sequence ID" value="RUR23369.1"/>
    <property type="molecule type" value="Genomic_DNA"/>
</dbReference>
<evidence type="ECO:0000256" key="3">
    <source>
        <dbReference type="ARBA" id="ARBA00022643"/>
    </source>
</evidence>
<dbReference type="GO" id="GO:0050660">
    <property type="term" value="F:flavin adenine dinucleotide binding"/>
    <property type="evidence" value="ECO:0007669"/>
    <property type="project" value="InterPro"/>
</dbReference>
<dbReference type="Proteomes" id="UP000287374">
    <property type="component" value="Unassembled WGS sequence"/>
</dbReference>
<evidence type="ECO:0000259" key="10">
    <source>
        <dbReference type="Pfam" id="PF01207"/>
    </source>
</evidence>
<feature type="active site" description="Proton donor" evidence="8">
    <location>
        <position position="109"/>
    </location>
</feature>
<gene>
    <name evidence="11" type="ORF">DGG96_05360</name>
    <name evidence="12" type="ORF">ELY20_07095</name>
</gene>
<feature type="binding site" evidence="9">
    <location>
        <position position="79"/>
    </location>
    <ligand>
        <name>FMN</name>
        <dbReference type="ChEBI" id="CHEBI:58210"/>
    </ligand>
</feature>
<comment type="similarity">
    <text evidence="7">Belongs to the dus family.</text>
</comment>
<evidence type="ECO:0000256" key="8">
    <source>
        <dbReference type="PIRSR" id="PIRSR006621-1"/>
    </source>
</evidence>
<protein>
    <recommendedName>
        <fullName evidence="7">tRNA-dihydrouridine synthase</fullName>
        <ecNumber evidence="7">1.3.1.-</ecNumber>
    </recommendedName>
</protein>
<keyword evidence="6 7" id="KW-0560">Oxidoreductase</keyword>
<accession>A0A317U3E0</accession>
<keyword evidence="9" id="KW-0547">Nucleotide-binding</keyword>
<evidence type="ECO:0000313" key="13">
    <source>
        <dbReference type="Proteomes" id="UP000247152"/>
    </source>
</evidence>
<dbReference type="RefSeq" id="WP_110141934.1">
    <property type="nucleotide sequence ID" value="NZ_QHJG01000007.1"/>
</dbReference>
<feature type="binding site" evidence="9">
    <location>
        <position position="148"/>
    </location>
    <ligand>
        <name>FMN</name>
        <dbReference type="ChEBI" id="CHEBI:58210"/>
    </ligand>
</feature>
<keyword evidence="3 7" id="KW-0288">FMN</keyword>
<dbReference type="Gene3D" id="3.20.20.70">
    <property type="entry name" value="Aldolase class I"/>
    <property type="match status" value="1"/>
</dbReference>
<evidence type="ECO:0000313" key="12">
    <source>
        <dbReference type="EMBL" id="RUR23369.1"/>
    </source>
</evidence>
<dbReference type="SUPFAM" id="SSF51395">
    <property type="entry name" value="FMN-linked oxidoreductases"/>
    <property type="match status" value="1"/>
</dbReference>
<reference evidence="11 13" key="1">
    <citation type="submission" date="2018-05" db="EMBL/GenBank/DDBJ databases">
        <title>Legionella qingyii sp.nov., whole genome shotgun sequence.</title>
        <authorList>
            <person name="Wu H."/>
            <person name="Zhu Q."/>
            <person name="Hu C."/>
        </authorList>
    </citation>
    <scope>NUCLEOTIDE SEQUENCE [LARGE SCALE GENOMIC DNA]</scope>
    <source>
        <strain evidence="11 13">HEB18</strain>
    </source>
</reference>
<dbReference type="PANTHER" id="PTHR45846:SF1">
    <property type="entry name" value="TRNA-DIHYDROURIDINE(47) SYNTHASE [NAD(P)(+)]-LIKE"/>
    <property type="match status" value="1"/>
</dbReference>
<feature type="binding site" evidence="9">
    <location>
        <begin position="230"/>
        <end position="231"/>
    </location>
    <ligand>
        <name>FMN</name>
        <dbReference type="ChEBI" id="CHEBI:58210"/>
    </ligand>
</feature>
<dbReference type="EMBL" id="QHJG01000007">
    <property type="protein sequence ID" value="PWY56554.1"/>
    <property type="molecule type" value="Genomic_DNA"/>
</dbReference>
<dbReference type="InterPro" id="IPR001269">
    <property type="entry name" value="DUS_fam"/>
</dbReference>
<dbReference type="AlphaFoldDB" id="A0A317U3E0"/>
<evidence type="ECO:0000256" key="7">
    <source>
        <dbReference type="PIRNR" id="PIRNR006621"/>
    </source>
</evidence>
<dbReference type="PIRSF" id="PIRSF006621">
    <property type="entry name" value="Dus"/>
    <property type="match status" value="1"/>
</dbReference>
<keyword evidence="5" id="KW-0521">NADP</keyword>
<dbReference type="EC" id="1.3.1.-" evidence="7"/>
<organism evidence="11 13">
    <name type="scientific">Legionella qingyii</name>
    <dbReference type="NCBI Taxonomy" id="2184757"/>
    <lineage>
        <taxon>Bacteria</taxon>
        <taxon>Pseudomonadati</taxon>
        <taxon>Pseudomonadota</taxon>
        <taxon>Gammaproteobacteria</taxon>
        <taxon>Legionellales</taxon>
        <taxon>Legionellaceae</taxon>
        <taxon>Legionella</taxon>
    </lineage>
</organism>
<sequence>MHAFINSSLQIGSLTLSNRLIQGPLAGYSCAPFRTLFNHYRAPAYCVTEMSSATDILYKHTANSRYIYRAPQEQILAYQIAGTEPAILAQAAHRLQQNGADIIDINCGCPKPKIRKKGAGSALLEEPDHLVRIVKEVRAAIFIPLTIKVRIQGDAKDVLLAKKIEEAGADALIVHGRRWIDDYDVASDLQQIAKIKQSISIPVIANGDINNIHSLHRAIELSDCDAYMISRAGSGKPWLYQELLEQQSITITLAEKINLFMTHLQGLAALEDEYKAVLQSKSLVRYYFGKLLDESSLNRFYLLDSLEAIQSFLRSLVQGHSHPEFA</sequence>
<dbReference type="Pfam" id="PF01207">
    <property type="entry name" value="Dus"/>
    <property type="match status" value="1"/>
</dbReference>
<reference evidence="12 14" key="2">
    <citation type="submission" date="2018-12" db="EMBL/GenBank/DDBJ databases">
        <title>Legionella sp,whole genome shotgun sequence.</title>
        <authorList>
            <person name="Wu H."/>
        </authorList>
    </citation>
    <scope>NUCLEOTIDE SEQUENCE [LARGE SCALE GENOMIC DNA]</scope>
    <source>
        <strain evidence="12">Km489</strain>
        <strain evidence="14">km489</strain>
    </source>
</reference>
<evidence type="ECO:0000313" key="11">
    <source>
        <dbReference type="EMBL" id="PWY56554.1"/>
    </source>
</evidence>
<evidence type="ECO:0000256" key="1">
    <source>
        <dbReference type="ARBA" id="ARBA00001917"/>
    </source>
</evidence>
<dbReference type="PANTHER" id="PTHR45846">
    <property type="entry name" value="TRNA-DIHYDROURIDINE(47) SYNTHASE [NAD(P)(+)]-LIKE"/>
    <property type="match status" value="1"/>
</dbReference>
<evidence type="ECO:0000256" key="2">
    <source>
        <dbReference type="ARBA" id="ARBA00022630"/>
    </source>
</evidence>
<keyword evidence="4 7" id="KW-0819">tRNA processing</keyword>